<dbReference type="AlphaFoldDB" id="A0A494W946"/>
<dbReference type="EMBL" id="AP018664">
    <property type="protein sequence ID" value="BBD99107.1"/>
    <property type="molecule type" value="Genomic_DNA"/>
</dbReference>
<feature type="domain" description="HTH araC/xylS-type" evidence="4">
    <location>
        <begin position="223"/>
        <end position="304"/>
    </location>
</feature>
<evidence type="ECO:0000256" key="1">
    <source>
        <dbReference type="ARBA" id="ARBA00023015"/>
    </source>
</evidence>
<evidence type="ECO:0000256" key="2">
    <source>
        <dbReference type="ARBA" id="ARBA00023125"/>
    </source>
</evidence>
<gene>
    <name evidence="5" type="ORF">SAMIE_1026080</name>
</gene>
<keyword evidence="3" id="KW-0804">Transcription</keyword>
<dbReference type="PANTHER" id="PTHR46796">
    <property type="entry name" value="HTH-TYPE TRANSCRIPTIONAL ACTIVATOR RHAS-RELATED"/>
    <property type="match status" value="1"/>
</dbReference>
<evidence type="ECO:0000259" key="4">
    <source>
        <dbReference type="PROSITE" id="PS01124"/>
    </source>
</evidence>
<dbReference type="KEGG" id="sami:SAMIE_1026080"/>
<protein>
    <submittedName>
        <fullName evidence="5">AraC family transcriptional regulator</fullName>
    </submittedName>
</protein>
<dbReference type="InterPro" id="IPR018060">
    <property type="entry name" value="HTH_AraC"/>
</dbReference>
<dbReference type="SMART" id="SM00342">
    <property type="entry name" value="HTH_ARAC"/>
    <property type="match status" value="1"/>
</dbReference>
<evidence type="ECO:0000313" key="5">
    <source>
        <dbReference type="EMBL" id="BBD99107.1"/>
    </source>
</evidence>
<evidence type="ECO:0000313" key="6">
    <source>
        <dbReference type="Proteomes" id="UP000279959"/>
    </source>
</evidence>
<dbReference type="PROSITE" id="PS01124">
    <property type="entry name" value="HTH_ARAC_FAMILY_2"/>
    <property type="match status" value="1"/>
</dbReference>
<proteinExistence type="predicted"/>
<keyword evidence="1" id="KW-0805">Transcription regulation</keyword>
<dbReference type="GO" id="GO:0043565">
    <property type="term" value="F:sequence-specific DNA binding"/>
    <property type="evidence" value="ECO:0007669"/>
    <property type="project" value="InterPro"/>
</dbReference>
<organism evidence="5 6">
    <name type="scientific">Sphingobium amiense</name>
    <dbReference type="NCBI Taxonomy" id="135719"/>
    <lineage>
        <taxon>Bacteria</taxon>
        <taxon>Pseudomonadati</taxon>
        <taxon>Pseudomonadota</taxon>
        <taxon>Alphaproteobacteria</taxon>
        <taxon>Sphingomonadales</taxon>
        <taxon>Sphingomonadaceae</taxon>
        <taxon>Sphingobium</taxon>
    </lineage>
</organism>
<keyword evidence="6" id="KW-1185">Reference proteome</keyword>
<dbReference type="GO" id="GO:0003700">
    <property type="term" value="F:DNA-binding transcription factor activity"/>
    <property type="evidence" value="ECO:0007669"/>
    <property type="project" value="InterPro"/>
</dbReference>
<name>A0A494W946_9SPHN</name>
<reference evidence="5 6" key="1">
    <citation type="submission" date="2018-05" db="EMBL/GenBank/DDBJ databases">
        <title>Complete Genome Sequence of the Nonylphenol-Degrading Bacterium Sphingobium amiense DSM 16289T.</title>
        <authorList>
            <person name="Ootsuka M."/>
            <person name="Nishizawa T."/>
            <person name="Ohta H."/>
        </authorList>
    </citation>
    <scope>NUCLEOTIDE SEQUENCE [LARGE SCALE GENOMIC DNA]</scope>
    <source>
        <strain evidence="5 6">DSM 16289</strain>
    </source>
</reference>
<dbReference type="InterPro" id="IPR050204">
    <property type="entry name" value="AraC_XylS_family_regulators"/>
</dbReference>
<dbReference type="Pfam" id="PF12833">
    <property type="entry name" value="HTH_18"/>
    <property type="match status" value="1"/>
</dbReference>
<sequence>MHRMCLPYYRGKWGENMGLHHVDGTGGGLALPDGKGPLSYRVDGAQGPVKLRYIAPPAALRAYVGSLYLFTVSAPTFADQTRADVPQLRFMLEGEGDYHFRDGTVTATPPVCLLGPTMGATRFQLDRPSRVLGLSLLPAGWISLHGGDADAMADRLTDMGAAKGGVLADLLERLRPLGEDADAMAAICWAALAPVMRPLRQATWDLLAAVDDWLMGDGSPRPEALAEATGLSARQLARLTNRYYGAPPKLLARKYRALRCSAKIALDGISWQQLCEEGGFYDQSHFIREIKHFIGLTPHQLQTEPSAVAQLTLLRRSLGGDVAVINRLS</sequence>
<dbReference type="Gene3D" id="1.10.10.60">
    <property type="entry name" value="Homeodomain-like"/>
    <property type="match status" value="1"/>
</dbReference>
<evidence type="ECO:0000256" key="3">
    <source>
        <dbReference type="ARBA" id="ARBA00023163"/>
    </source>
</evidence>
<dbReference type="Proteomes" id="UP000279959">
    <property type="component" value="Chromosome"/>
</dbReference>
<keyword evidence="2" id="KW-0238">DNA-binding</keyword>
<accession>A0A494W946</accession>